<dbReference type="InterPro" id="IPR003010">
    <property type="entry name" value="C-N_Hydrolase"/>
</dbReference>
<evidence type="ECO:0000256" key="2">
    <source>
        <dbReference type="SAM" id="MobiDB-lite"/>
    </source>
</evidence>
<protein>
    <recommendedName>
        <fullName evidence="3">CN hydrolase domain-containing protein</fullName>
    </recommendedName>
</protein>
<dbReference type="PROSITE" id="PS50263">
    <property type="entry name" value="CN_HYDROLASE"/>
    <property type="match status" value="1"/>
</dbReference>
<keyword evidence="1" id="KW-0378">Hydrolase</keyword>
<organism evidence="4">
    <name type="scientific">Alexandrium monilatum</name>
    <dbReference type="NCBI Taxonomy" id="311494"/>
    <lineage>
        <taxon>Eukaryota</taxon>
        <taxon>Sar</taxon>
        <taxon>Alveolata</taxon>
        <taxon>Dinophyceae</taxon>
        <taxon>Gonyaulacales</taxon>
        <taxon>Pyrocystaceae</taxon>
        <taxon>Alexandrium</taxon>
    </lineage>
</organism>
<dbReference type="GO" id="GO:0050126">
    <property type="term" value="F:N-carbamoylputrescine amidase activity"/>
    <property type="evidence" value="ECO:0007669"/>
    <property type="project" value="TreeGrafter"/>
</dbReference>
<gene>
    <name evidence="4" type="ORF">AMON00008_LOCUS63658</name>
</gene>
<feature type="region of interest" description="Disordered" evidence="2">
    <location>
        <begin position="299"/>
        <end position="319"/>
    </location>
</feature>
<evidence type="ECO:0000259" key="3">
    <source>
        <dbReference type="PROSITE" id="PS50263"/>
    </source>
</evidence>
<dbReference type="EMBL" id="HBNR01088809">
    <property type="protein sequence ID" value="CAE4667230.1"/>
    <property type="molecule type" value="Transcribed_RNA"/>
</dbReference>
<dbReference type="Gene3D" id="3.60.110.10">
    <property type="entry name" value="Carbon-nitrogen hydrolase"/>
    <property type="match status" value="1"/>
</dbReference>
<proteinExistence type="predicted"/>
<feature type="compositionally biased region" description="Acidic residues" evidence="2">
    <location>
        <begin position="310"/>
        <end position="319"/>
    </location>
</feature>
<dbReference type="PANTHER" id="PTHR43674">
    <property type="entry name" value="NITRILASE C965.09-RELATED"/>
    <property type="match status" value="1"/>
</dbReference>
<reference evidence="4" key="1">
    <citation type="submission" date="2021-01" db="EMBL/GenBank/DDBJ databases">
        <authorList>
            <person name="Corre E."/>
            <person name="Pelletier E."/>
            <person name="Niang G."/>
            <person name="Scheremetjew M."/>
            <person name="Finn R."/>
            <person name="Kale V."/>
            <person name="Holt S."/>
            <person name="Cochrane G."/>
            <person name="Meng A."/>
            <person name="Brown T."/>
            <person name="Cohen L."/>
        </authorList>
    </citation>
    <scope>NUCLEOTIDE SEQUENCE</scope>
    <source>
        <strain evidence="4">CCMP3105</strain>
    </source>
</reference>
<sequence length="319" mass="35312">MQPPEKPTAARPGGFARPLRLALWQGALRRPGAWAVELREQARLARSQGAELLLTPELLIPGFHFFGRQGFGADPKAVEAEIARIALDGQIALCVGYAERRPGSEDFWNTAVLVDCSGELRLRYRKHHTWGNEGKLGLVASDEDLLAVDLVLPGPPAPCTVRTSLLICYDVEYPEMVRILACAPRHVELILVPTALPYTEPNTSRRIVPASAMQNRIFIAYCNYPCLPRVDREYFCGHSCVAGPDGEFCAGPMDWAEERLLFCSIGWTPHLRWLAHETPYLSDRRPDFYASQGHCQRGLDAPEPAPMPVDDGEEASAGV</sequence>
<dbReference type="GO" id="GO:0033388">
    <property type="term" value="P:putrescine biosynthetic process from arginine"/>
    <property type="evidence" value="ECO:0007669"/>
    <property type="project" value="TreeGrafter"/>
</dbReference>
<dbReference type="PANTHER" id="PTHR43674:SF2">
    <property type="entry name" value="BETA-UREIDOPROPIONASE"/>
    <property type="match status" value="1"/>
</dbReference>
<feature type="domain" description="CN hydrolase" evidence="3">
    <location>
        <begin position="19"/>
        <end position="267"/>
    </location>
</feature>
<evidence type="ECO:0000313" key="4">
    <source>
        <dbReference type="EMBL" id="CAE4667230.1"/>
    </source>
</evidence>
<name>A0A7S4WEH1_9DINO</name>
<dbReference type="Pfam" id="PF00795">
    <property type="entry name" value="CN_hydrolase"/>
    <property type="match status" value="1"/>
</dbReference>
<dbReference type="SUPFAM" id="SSF56317">
    <property type="entry name" value="Carbon-nitrogen hydrolase"/>
    <property type="match status" value="1"/>
</dbReference>
<dbReference type="InterPro" id="IPR036526">
    <property type="entry name" value="C-N_Hydrolase_sf"/>
</dbReference>
<accession>A0A7S4WEH1</accession>
<dbReference type="AlphaFoldDB" id="A0A7S4WEH1"/>
<dbReference type="InterPro" id="IPR050345">
    <property type="entry name" value="Aliph_Amidase/BUP"/>
</dbReference>
<evidence type="ECO:0000256" key="1">
    <source>
        <dbReference type="ARBA" id="ARBA00022801"/>
    </source>
</evidence>